<dbReference type="RefSeq" id="WP_315649505.1">
    <property type="nucleotide sequence ID" value="NZ_JAVXZY010000002.1"/>
</dbReference>
<dbReference type="PRINTS" id="PR00862">
    <property type="entry name" value="PROLIGOPTASE"/>
</dbReference>
<dbReference type="PANTHER" id="PTHR11757:SF19">
    <property type="entry name" value="PROLYL ENDOPEPTIDASE-LIKE"/>
    <property type="match status" value="1"/>
</dbReference>
<dbReference type="InterPro" id="IPR002470">
    <property type="entry name" value="Peptidase_S9A"/>
</dbReference>
<dbReference type="SUPFAM" id="SSF53474">
    <property type="entry name" value="alpha/beta-Hydrolases"/>
    <property type="match status" value="1"/>
</dbReference>
<feature type="chain" id="PRO_5045135735" evidence="5">
    <location>
        <begin position="33"/>
        <end position="745"/>
    </location>
</feature>
<keyword evidence="5" id="KW-0732">Signal</keyword>
<feature type="domain" description="Peptidase S9A N-terminal" evidence="7">
    <location>
        <begin position="52"/>
        <end position="462"/>
    </location>
</feature>
<dbReference type="Gene3D" id="2.130.10.120">
    <property type="entry name" value="Prolyl oligopeptidase, N-terminal domain"/>
    <property type="match status" value="1"/>
</dbReference>
<keyword evidence="9" id="KW-1185">Reference proteome</keyword>
<dbReference type="InterPro" id="IPR001375">
    <property type="entry name" value="Peptidase_S9_cat"/>
</dbReference>
<dbReference type="EMBL" id="JAVXZY010000002">
    <property type="protein sequence ID" value="MDT8999015.1"/>
    <property type="molecule type" value="Genomic_DNA"/>
</dbReference>
<dbReference type="Proteomes" id="UP001246372">
    <property type="component" value="Unassembled WGS sequence"/>
</dbReference>
<keyword evidence="3" id="KW-0378">Hydrolase</keyword>
<evidence type="ECO:0000256" key="2">
    <source>
        <dbReference type="ARBA" id="ARBA00022670"/>
    </source>
</evidence>
<keyword evidence="2" id="KW-0645">Protease</keyword>
<sequence>MSCNTPIWSLRSLFYQGFLLIGMASIATSAVAANTTASHSLAADGSIIRAAPTATRKPKDVSIHGDRRIDDFAWLRERESDSGLAYLRAEAHYTSEWFRPLQALSNELYAEMVGRIQQDDESAPVREGEYWYLNRTEKGAQYPLLVRRKADGPDRRYDPLAAQEFVLDLNLLSKGKKYLSLGTMSVSPDAALFAYTVDFSGARDFELRIRRISTATDLEWRATGVSSIAWSADGRSIFYVRTNKAKRSNQLWRHSLDSEAADALVFEEKDELFNLSLGSTADGRFLVLSSEAKDSREQRLLDSSKPLADWQTVIPRRRGLEYQVEHHQGNLYLTINDTGPNFRLVSLPLRRLPLMEADLLQAKELLAQSEEAQIESVTMFRSHLALQYRQGGSVKLRVYRHQDFSAQEVEFSEQAYIATSGGRLQNREYDTAQLRINYQSMTTPLTVYDFDMEAGRLTLKKRQPVLGGFDSARYVSKRIMATAADGTEIPVSLVYDRGLRLLGPQPLLLRGYGSYGIPSDPRFSASDISLLDRGVIVAIAHVRGGGDLGRRWYTEGKLAKKMNTFTDFIAAAETLIAKGYTLPEQLIINGGSAGGLLMGAVTNMRPDLFKAVVADVPFVDVINTMLDESLPLTTEEFIEWGNPKIIEQYRWMRTYSPYDNLKRGAYPAILVRTGLNDSQVPYWEPAKYVAKLRTLKTNETPLLFDINMDAGHGGASGRFDALRERAKVYAFMLNQWGLPRAQAQQ</sequence>
<keyword evidence="4" id="KW-0720">Serine protease</keyword>
<dbReference type="PANTHER" id="PTHR11757">
    <property type="entry name" value="PROTEASE FAMILY S9A OLIGOPEPTIDASE"/>
    <property type="match status" value="1"/>
</dbReference>
<name>A0ABU3P9X8_9BURK</name>
<protein>
    <submittedName>
        <fullName evidence="8">S9 family peptidase</fullName>
    </submittedName>
</protein>
<dbReference type="Pfam" id="PF00326">
    <property type="entry name" value="Peptidase_S9"/>
    <property type="match status" value="1"/>
</dbReference>
<dbReference type="InterPro" id="IPR051543">
    <property type="entry name" value="Serine_Peptidase_S9A"/>
</dbReference>
<comment type="caution">
    <text evidence="8">The sequence shown here is derived from an EMBL/GenBank/DDBJ whole genome shotgun (WGS) entry which is preliminary data.</text>
</comment>
<feature type="domain" description="Peptidase S9 prolyl oligopeptidase catalytic" evidence="6">
    <location>
        <begin position="522"/>
        <end position="736"/>
    </location>
</feature>
<dbReference type="PROSITE" id="PS00708">
    <property type="entry name" value="PRO_ENDOPEP_SER"/>
    <property type="match status" value="1"/>
</dbReference>
<gene>
    <name evidence="8" type="ORF">RQP53_07015</name>
</gene>
<accession>A0ABU3P9X8</accession>
<reference evidence="8" key="1">
    <citation type="submission" date="2023-09" db="EMBL/GenBank/DDBJ databases">
        <title>Paucibacter sp. APW11 Genome sequencing and assembly.</title>
        <authorList>
            <person name="Kim I."/>
        </authorList>
    </citation>
    <scope>NUCLEOTIDE SEQUENCE</scope>
    <source>
        <strain evidence="8">APW11</strain>
    </source>
</reference>
<evidence type="ECO:0000256" key="4">
    <source>
        <dbReference type="ARBA" id="ARBA00022825"/>
    </source>
</evidence>
<evidence type="ECO:0000259" key="7">
    <source>
        <dbReference type="Pfam" id="PF02897"/>
    </source>
</evidence>
<evidence type="ECO:0000256" key="1">
    <source>
        <dbReference type="ARBA" id="ARBA00005228"/>
    </source>
</evidence>
<organism evidence="8 9">
    <name type="scientific">Roseateles aquae</name>
    <dbReference type="NCBI Taxonomy" id="3077235"/>
    <lineage>
        <taxon>Bacteria</taxon>
        <taxon>Pseudomonadati</taxon>
        <taxon>Pseudomonadota</taxon>
        <taxon>Betaproteobacteria</taxon>
        <taxon>Burkholderiales</taxon>
        <taxon>Sphaerotilaceae</taxon>
        <taxon>Roseateles</taxon>
    </lineage>
</organism>
<comment type="similarity">
    <text evidence="1">Belongs to the peptidase S9A family.</text>
</comment>
<dbReference type="InterPro" id="IPR029058">
    <property type="entry name" value="AB_hydrolase_fold"/>
</dbReference>
<dbReference type="Gene3D" id="3.40.50.1820">
    <property type="entry name" value="alpha/beta hydrolase"/>
    <property type="match status" value="1"/>
</dbReference>
<dbReference type="InterPro" id="IPR023302">
    <property type="entry name" value="Pept_S9A_N"/>
</dbReference>
<evidence type="ECO:0000259" key="6">
    <source>
        <dbReference type="Pfam" id="PF00326"/>
    </source>
</evidence>
<dbReference type="InterPro" id="IPR002471">
    <property type="entry name" value="Pept_S9_AS"/>
</dbReference>
<evidence type="ECO:0000256" key="5">
    <source>
        <dbReference type="SAM" id="SignalP"/>
    </source>
</evidence>
<evidence type="ECO:0000256" key="3">
    <source>
        <dbReference type="ARBA" id="ARBA00022801"/>
    </source>
</evidence>
<evidence type="ECO:0000313" key="8">
    <source>
        <dbReference type="EMBL" id="MDT8999015.1"/>
    </source>
</evidence>
<dbReference type="SUPFAM" id="SSF50993">
    <property type="entry name" value="Peptidase/esterase 'gauge' domain"/>
    <property type="match status" value="1"/>
</dbReference>
<proteinExistence type="inferred from homology"/>
<evidence type="ECO:0000313" key="9">
    <source>
        <dbReference type="Proteomes" id="UP001246372"/>
    </source>
</evidence>
<feature type="signal peptide" evidence="5">
    <location>
        <begin position="1"/>
        <end position="32"/>
    </location>
</feature>
<dbReference type="Pfam" id="PF02897">
    <property type="entry name" value="Peptidase_S9_N"/>
    <property type="match status" value="1"/>
</dbReference>